<keyword evidence="1 4" id="KW-0349">Heme</keyword>
<feature type="domain" description="Cytochrome c" evidence="6">
    <location>
        <begin position="306"/>
        <end position="384"/>
    </location>
</feature>
<name>A0A1I4ESN5_9GAMM</name>
<keyword evidence="2 4" id="KW-0479">Metal-binding</keyword>
<dbReference type="SUPFAM" id="SSF46626">
    <property type="entry name" value="Cytochrome c"/>
    <property type="match status" value="1"/>
</dbReference>
<evidence type="ECO:0000256" key="4">
    <source>
        <dbReference type="PROSITE-ProRule" id="PRU00433"/>
    </source>
</evidence>
<keyword evidence="8" id="KW-1185">Reference proteome</keyword>
<dbReference type="Gene3D" id="3.40.190.10">
    <property type="entry name" value="Periplasmic binding protein-like II"/>
    <property type="match status" value="2"/>
</dbReference>
<evidence type="ECO:0000313" key="8">
    <source>
        <dbReference type="Proteomes" id="UP000198725"/>
    </source>
</evidence>
<dbReference type="GO" id="GO:0009055">
    <property type="term" value="F:electron transfer activity"/>
    <property type="evidence" value="ECO:0007669"/>
    <property type="project" value="InterPro"/>
</dbReference>
<proteinExistence type="predicted"/>
<dbReference type="PROSITE" id="PS51007">
    <property type="entry name" value="CYTC"/>
    <property type="match status" value="1"/>
</dbReference>
<keyword evidence="3 4" id="KW-0408">Iron</keyword>
<dbReference type="SMART" id="SM00062">
    <property type="entry name" value="PBPb"/>
    <property type="match status" value="1"/>
</dbReference>
<evidence type="ECO:0000259" key="6">
    <source>
        <dbReference type="PROSITE" id="PS51007"/>
    </source>
</evidence>
<evidence type="ECO:0000256" key="1">
    <source>
        <dbReference type="ARBA" id="ARBA00022617"/>
    </source>
</evidence>
<dbReference type="Gene3D" id="1.10.760.10">
    <property type="entry name" value="Cytochrome c-like domain"/>
    <property type="match status" value="1"/>
</dbReference>
<dbReference type="InterPro" id="IPR036909">
    <property type="entry name" value="Cyt_c-like_dom_sf"/>
</dbReference>
<sequence length="410" mass="43383">MTRQPYRLLVRGAWLVAAATVLLYGGSAAAAELSVCIDSSSPVAAIDAHLARAIAAHEHAQLRIHRFDSSDGDDAFSLKDFGKLTRQECELVLGFPIDTDAQDVALGGLQATSPYGHTGFVLVTPGSSKVASLGQLPKGTRVGVAYLTTPNIYFAEHPGLQADVTLTTDAALKALATHVDGAAMVWKPAATRYLAEQHLDGRLEMHALDEPHARFNLVALYDKDHAAAAAAFERAIAAMQASGELRRLLAPYVEVGALPVSSRGSSAMAGRPRYHARAAGAGRRCATKGAGATAKTSAPPALYTEAQATGGRQKFLDNCAQCHGQDLEGMAGPALKGPNFASVKSNFHVGDIFTIVTHNMPATQPGSLPRQDYVEIMAFLLQQNGYPAGGSTLTYDETMQSKVPFIYRGK</sequence>
<dbReference type="RefSeq" id="WP_092704792.1">
    <property type="nucleotide sequence ID" value="NZ_FOSR01000014.1"/>
</dbReference>
<gene>
    <name evidence="7" type="ORF">SAMN05192579_11410</name>
</gene>
<dbReference type="AlphaFoldDB" id="A0A1I4ESN5"/>
<reference evidence="8" key="1">
    <citation type="submission" date="2016-10" db="EMBL/GenBank/DDBJ databases">
        <authorList>
            <person name="Varghese N."/>
            <person name="Submissions S."/>
        </authorList>
    </citation>
    <scope>NUCLEOTIDE SEQUENCE [LARGE SCALE GENOMIC DNA]</scope>
    <source>
        <strain evidence="8">MO64</strain>
    </source>
</reference>
<organism evidence="7 8">
    <name type="scientific">Rhodanobacter glycinis</name>
    <dbReference type="NCBI Taxonomy" id="582702"/>
    <lineage>
        <taxon>Bacteria</taxon>
        <taxon>Pseudomonadati</taxon>
        <taxon>Pseudomonadota</taxon>
        <taxon>Gammaproteobacteria</taxon>
        <taxon>Lysobacterales</taxon>
        <taxon>Rhodanobacteraceae</taxon>
        <taxon>Rhodanobacter</taxon>
    </lineage>
</organism>
<accession>A0A1I4ESN5</accession>
<dbReference type="GO" id="GO:0046872">
    <property type="term" value="F:metal ion binding"/>
    <property type="evidence" value="ECO:0007669"/>
    <property type="project" value="UniProtKB-KW"/>
</dbReference>
<protein>
    <submittedName>
        <fullName evidence="7">Cytochrome C oxidase, cbb3-type, subunit III</fullName>
    </submittedName>
</protein>
<evidence type="ECO:0000313" key="7">
    <source>
        <dbReference type="EMBL" id="SFL08714.1"/>
    </source>
</evidence>
<dbReference type="SUPFAM" id="SSF53850">
    <property type="entry name" value="Periplasmic binding protein-like II"/>
    <property type="match status" value="1"/>
</dbReference>
<dbReference type="Proteomes" id="UP000198725">
    <property type="component" value="Unassembled WGS sequence"/>
</dbReference>
<evidence type="ECO:0000256" key="2">
    <source>
        <dbReference type="ARBA" id="ARBA00022723"/>
    </source>
</evidence>
<dbReference type="InterPro" id="IPR009056">
    <property type="entry name" value="Cyt_c-like_dom"/>
</dbReference>
<evidence type="ECO:0000256" key="3">
    <source>
        <dbReference type="ARBA" id="ARBA00023004"/>
    </source>
</evidence>
<dbReference type="InterPro" id="IPR001638">
    <property type="entry name" value="Solute-binding_3/MltF_N"/>
</dbReference>
<evidence type="ECO:0000256" key="5">
    <source>
        <dbReference type="SAM" id="SignalP"/>
    </source>
</evidence>
<dbReference type="EMBL" id="FOSR01000014">
    <property type="protein sequence ID" value="SFL08714.1"/>
    <property type="molecule type" value="Genomic_DNA"/>
</dbReference>
<feature type="chain" id="PRO_5011561199" evidence="5">
    <location>
        <begin position="31"/>
        <end position="410"/>
    </location>
</feature>
<dbReference type="Pfam" id="PF13442">
    <property type="entry name" value="Cytochrome_CBB3"/>
    <property type="match status" value="1"/>
</dbReference>
<feature type="signal peptide" evidence="5">
    <location>
        <begin position="1"/>
        <end position="30"/>
    </location>
</feature>
<dbReference type="GO" id="GO:0020037">
    <property type="term" value="F:heme binding"/>
    <property type="evidence" value="ECO:0007669"/>
    <property type="project" value="InterPro"/>
</dbReference>
<keyword evidence="5" id="KW-0732">Signal</keyword>